<dbReference type="OrthoDB" id="9806005at2"/>
<evidence type="ECO:0000313" key="1">
    <source>
        <dbReference type="EMBL" id="ADK82782.1"/>
    </source>
</evidence>
<sequence length="374" mass="43229">MDIELKAVRTSADRKAYALFPFSLFKKEPLWVPPLLQDELKVLDPAKNPSLKFSPHESWIAYRDGRAVGRITVLINTRLNEAKGEHEANFHMFDFIDDIEVSGALLERAAAWAEEKGATALTGPLGFHHLEHLGFLAEGFEELPTIAGPWNPPYYIEHLQKLGYEKKTGYIEFRITVPKEIPDKLRRLNELIKKRSKLTLVNFQNRKEVLPYAHEIFGIINEAYRPLSSVADIAQEEIELLIQQYFSFVLPQYVKVVKNEKGDVVGFGVAMHSMSRAFQKAKGRLFPFGFIHILRALKHEETLDLYLVGVLPEYQSMGIPALLIYEILKTSMERGIKWAETTAELEDNHRVQELWSMFERRQHKARRIYRKLLT</sequence>
<dbReference type="InterPro" id="IPR039968">
    <property type="entry name" value="BcerS-like"/>
</dbReference>
<keyword evidence="2" id="KW-1185">Reference proteome</keyword>
<dbReference type="Gene3D" id="3.40.630.30">
    <property type="match status" value="1"/>
</dbReference>
<evidence type="ECO:0000313" key="2">
    <source>
        <dbReference type="Proteomes" id="UP000002318"/>
    </source>
</evidence>
<dbReference type="SUPFAM" id="SSF55729">
    <property type="entry name" value="Acyl-CoA N-acyltransferases (Nat)"/>
    <property type="match status" value="1"/>
</dbReference>
<dbReference type="PANTHER" id="PTHR41368">
    <property type="entry name" value="PROTEIN YGHO"/>
    <property type="match status" value="1"/>
</dbReference>
<dbReference type="AlphaFoldDB" id="E1R7S7"/>
<organism evidence="1 2">
    <name type="scientific">Sediminispirochaeta smaragdinae (strain DSM 11293 / JCM 15392 / SEBR 4228)</name>
    <name type="common">Spirochaeta smaragdinae</name>
    <dbReference type="NCBI Taxonomy" id="573413"/>
    <lineage>
        <taxon>Bacteria</taxon>
        <taxon>Pseudomonadati</taxon>
        <taxon>Spirochaetota</taxon>
        <taxon>Spirochaetia</taxon>
        <taxon>Spirochaetales</taxon>
        <taxon>Spirochaetaceae</taxon>
        <taxon>Sediminispirochaeta</taxon>
    </lineage>
</organism>
<dbReference type="EMBL" id="CP002116">
    <property type="protein sequence ID" value="ADK82782.1"/>
    <property type="molecule type" value="Genomic_DNA"/>
</dbReference>
<dbReference type="eggNOG" id="COG0456">
    <property type="taxonomic scope" value="Bacteria"/>
</dbReference>
<dbReference type="Proteomes" id="UP000002318">
    <property type="component" value="Chromosome"/>
</dbReference>
<accession>E1R7S7</accession>
<dbReference type="RefSeq" id="WP_013256241.1">
    <property type="nucleotide sequence ID" value="NC_014364.1"/>
</dbReference>
<protein>
    <recommendedName>
        <fullName evidence="3">N-acetyltransferase domain-containing protein</fullName>
    </recommendedName>
</protein>
<gene>
    <name evidence="1" type="ordered locus">Spirs_3696</name>
</gene>
<dbReference type="InterPro" id="IPR016181">
    <property type="entry name" value="Acyl_CoA_acyltransferase"/>
</dbReference>
<dbReference type="STRING" id="573413.Spirs_3696"/>
<evidence type="ECO:0008006" key="3">
    <source>
        <dbReference type="Google" id="ProtNLM"/>
    </source>
</evidence>
<name>E1R7S7_SEDSS</name>
<dbReference type="KEGG" id="ssm:Spirs_3696"/>
<reference evidence="1 2" key="1">
    <citation type="journal article" date="2010" name="Stand. Genomic Sci.">
        <title>Complete genome sequence of Spirochaeta smaragdinae type strain (SEBR 4228).</title>
        <authorList>
            <person name="Mavromatis K."/>
            <person name="Yasawong M."/>
            <person name="Chertkov O."/>
            <person name="Lapidus A."/>
            <person name="Lucas S."/>
            <person name="Nolan M."/>
            <person name="Del Rio T.G."/>
            <person name="Tice H."/>
            <person name="Cheng J.F."/>
            <person name="Pitluck S."/>
            <person name="Liolios K."/>
            <person name="Ivanova N."/>
            <person name="Tapia R."/>
            <person name="Han C."/>
            <person name="Bruce D."/>
            <person name="Goodwin L."/>
            <person name="Pati A."/>
            <person name="Chen A."/>
            <person name="Palaniappan K."/>
            <person name="Land M."/>
            <person name="Hauser L."/>
            <person name="Chang Y.J."/>
            <person name="Jeffries C.D."/>
            <person name="Detter J.C."/>
            <person name="Rohde M."/>
            <person name="Brambilla E."/>
            <person name="Spring S."/>
            <person name="Goker M."/>
            <person name="Sikorski J."/>
            <person name="Woyke T."/>
            <person name="Bristow J."/>
            <person name="Eisen J.A."/>
            <person name="Markowitz V."/>
            <person name="Hugenholtz P."/>
            <person name="Klenk H.P."/>
            <person name="Kyrpides N.C."/>
        </authorList>
    </citation>
    <scope>NUCLEOTIDE SEQUENCE [LARGE SCALE GENOMIC DNA]</scope>
    <source>
        <strain evidence="2">DSM 11293 / JCM 15392 / SEBR 4228</strain>
    </source>
</reference>
<proteinExistence type="predicted"/>
<dbReference type="HOGENOM" id="CLU_053649_0_0_12"/>
<dbReference type="PANTHER" id="PTHR41368:SF1">
    <property type="entry name" value="PROTEIN YGHO"/>
    <property type="match status" value="1"/>
</dbReference>